<feature type="chain" id="PRO_5045196886" evidence="2">
    <location>
        <begin position="22"/>
        <end position="310"/>
    </location>
</feature>
<feature type="non-terminal residue" evidence="3">
    <location>
        <position position="1"/>
    </location>
</feature>
<dbReference type="Proteomes" id="UP000837857">
    <property type="component" value="Chromosome 12"/>
</dbReference>
<feature type="region of interest" description="Disordered" evidence="1">
    <location>
        <begin position="166"/>
        <end position="190"/>
    </location>
</feature>
<reference evidence="3" key="1">
    <citation type="submission" date="2022-03" db="EMBL/GenBank/DDBJ databases">
        <authorList>
            <person name="Martin H S."/>
        </authorList>
    </citation>
    <scope>NUCLEOTIDE SEQUENCE</scope>
</reference>
<proteinExistence type="predicted"/>
<organism evidence="3 4">
    <name type="scientific">Iphiclides podalirius</name>
    <name type="common">scarce swallowtail</name>
    <dbReference type="NCBI Taxonomy" id="110791"/>
    <lineage>
        <taxon>Eukaryota</taxon>
        <taxon>Metazoa</taxon>
        <taxon>Ecdysozoa</taxon>
        <taxon>Arthropoda</taxon>
        <taxon>Hexapoda</taxon>
        <taxon>Insecta</taxon>
        <taxon>Pterygota</taxon>
        <taxon>Neoptera</taxon>
        <taxon>Endopterygota</taxon>
        <taxon>Lepidoptera</taxon>
        <taxon>Glossata</taxon>
        <taxon>Ditrysia</taxon>
        <taxon>Papilionoidea</taxon>
        <taxon>Papilionidae</taxon>
        <taxon>Papilioninae</taxon>
        <taxon>Iphiclides</taxon>
    </lineage>
</organism>
<evidence type="ECO:0000256" key="1">
    <source>
        <dbReference type="SAM" id="MobiDB-lite"/>
    </source>
</evidence>
<feature type="compositionally biased region" description="Polar residues" evidence="1">
    <location>
        <begin position="266"/>
        <end position="282"/>
    </location>
</feature>
<feature type="compositionally biased region" description="Basic residues" evidence="1">
    <location>
        <begin position="202"/>
        <end position="215"/>
    </location>
</feature>
<sequence length="310" mass="34106">MQWTLILSITNVICTAPLASAQYAVPMPMYAVAPAAMPVLLPAVALQPPRPTTTSTTTTTTTPRSVALAVPVPVQMPVPFAYAPAAVCQATPRPAHCPPCPPCLCLPSCTPAFFSYCSPCHQKCRCRSGADAPLPMPPVQPVPLQPPPPVIMVPFPPSIRLPRAKHKCRYSSSDTSTDDSRDSCSDDSLETSDSEYFYKRARKRKTSHRKRIHARRNNERPRHNEVVKPVLTYVSENGNVKFKTEISNAEAARLLEKRGSHEHSGQMESIQSRSNPEPQAQGTSSLSTTLTTVEFPRLFSYMISAYLDYQ</sequence>
<feature type="region of interest" description="Disordered" evidence="1">
    <location>
        <begin position="258"/>
        <end position="288"/>
    </location>
</feature>
<protein>
    <submittedName>
        <fullName evidence="3">Uncharacterized protein</fullName>
    </submittedName>
</protein>
<feature type="signal peptide" evidence="2">
    <location>
        <begin position="1"/>
        <end position="21"/>
    </location>
</feature>
<dbReference type="EMBL" id="OW152824">
    <property type="protein sequence ID" value="CAH2040055.1"/>
    <property type="molecule type" value="Genomic_DNA"/>
</dbReference>
<keyword evidence="4" id="KW-1185">Reference proteome</keyword>
<evidence type="ECO:0000313" key="3">
    <source>
        <dbReference type="EMBL" id="CAH2040055.1"/>
    </source>
</evidence>
<evidence type="ECO:0000256" key="2">
    <source>
        <dbReference type="SAM" id="SignalP"/>
    </source>
</evidence>
<name>A0ABN8HRI0_9NEOP</name>
<gene>
    <name evidence="3" type="ORF">IPOD504_LOCUS2240</name>
</gene>
<keyword evidence="2" id="KW-0732">Signal</keyword>
<evidence type="ECO:0000313" key="4">
    <source>
        <dbReference type="Proteomes" id="UP000837857"/>
    </source>
</evidence>
<accession>A0ABN8HRI0</accession>
<feature type="region of interest" description="Disordered" evidence="1">
    <location>
        <begin position="202"/>
        <end position="223"/>
    </location>
</feature>